<dbReference type="InterPro" id="IPR038186">
    <property type="entry name" value="CHAD_dom_sf"/>
</dbReference>
<dbReference type="RefSeq" id="WP_177158844.1">
    <property type="nucleotide sequence ID" value="NZ_JABCJE010000013.1"/>
</dbReference>
<accession>A0A850QAH1</accession>
<evidence type="ECO:0000313" key="3">
    <source>
        <dbReference type="Proteomes" id="UP000592216"/>
    </source>
</evidence>
<reference evidence="2 3" key="1">
    <citation type="submission" date="2020-04" db="EMBL/GenBank/DDBJ databases">
        <title>Donghicola sp., a member of the Rhodobacteraceae family isolated from mangrove forest in Thailand.</title>
        <authorList>
            <person name="Charoenyingcharoen P."/>
            <person name="Yukphan P."/>
        </authorList>
    </citation>
    <scope>NUCLEOTIDE SEQUENCE [LARGE SCALE GENOMIC DNA]</scope>
    <source>
        <strain evidence="2 3">B5-SW-15</strain>
    </source>
</reference>
<dbReference type="PANTHER" id="PTHR39339:SF1">
    <property type="entry name" value="CHAD DOMAIN-CONTAINING PROTEIN"/>
    <property type="match status" value="1"/>
</dbReference>
<dbReference type="SMART" id="SM00880">
    <property type="entry name" value="CHAD"/>
    <property type="match status" value="1"/>
</dbReference>
<proteinExistence type="predicted"/>
<evidence type="ECO:0000259" key="1">
    <source>
        <dbReference type="PROSITE" id="PS51708"/>
    </source>
</evidence>
<evidence type="ECO:0000313" key="2">
    <source>
        <dbReference type="EMBL" id="NVO25302.1"/>
    </source>
</evidence>
<organism evidence="2 3">
    <name type="scientific">Donghicola mangrovi</name>
    <dbReference type="NCBI Taxonomy" id="2729614"/>
    <lineage>
        <taxon>Bacteria</taxon>
        <taxon>Pseudomonadati</taxon>
        <taxon>Pseudomonadota</taxon>
        <taxon>Alphaproteobacteria</taxon>
        <taxon>Rhodobacterales</taxon>
        <taxon>Roseobacteraceae</taxon>
        <taxon>Donghicola</taxon>
    </lineage>
</organism>
<dbReference type="PANTHER" id="PTHR39339">
    <property type="entry name" value="SLR1444 PROTEIN"/>
    <property type="match status" value="1"/>
</dbReference>
<dbReference type="PROSITE" id="PS51708">
    <property type="entry name" value="CHAD"/>
    <property type="match status" value="1"/>
</dbReference>
<comment type="caution">
    <text evidence="2">The sequence shown here is derived from an EMBL/GenBank/DDBJ whole genome shotgun (WGS) entry which is preliminary data.</text>
</comment>
<name>A0A850QAH1_9RHOB</name>
<dbReference type="Pfam" id="PF05235">
    <property type="entry name" value="CHAD"/>
    <property type="match status" value="1"/>
</dbReference>
<dbReference type="EMBL" id="JABCJE010000013">
    <property type="protein sequence ID" value="NVO25302.1"/>
    <property type="molecule type" value="Genomic_DNA"/>
</dbReference>
<dbReference type="Proteomes" id="UP000592216">
    <property type="component" value="Unassembled WGS sequence"/>
</dbReference>
<dbReference type="AlphaFoldDB" id="A0A850QAH1"/>
<gene>
    <name evidence="2" type="ORF">HJ536_18240</name>
</gene>
<dbReference type="InterPro" id="IPR007899">
    <property type="entry name" value="CHAD_dom"/>
</dbReference>
<dbReference type="Gene3D" id="1.40.20.10">
    <property type="entry name" value="CHAD domain"/>
    <property type="match status" value="1"/>
</dbReference>
<protein>
    <submittedName>
        <fullName evidence="2">CHAD domain-containing protein</fullName>
    </submittedName>
</protein>
<feature type="domain" description="CHAD" evidence="1">
    <location>
        <begin position="203"/>
        <end position="508"/>
    </location>
</feature>
<sequence>MPFPSVPIFLVPAEALTAFAGATTGKLTKHMTRSEEDMPFALLDTFDETLRQSGMCLLQAGGELTLWTADGEVLTQTGVDQPAGFVADLAEGPVKLALACVPELRSLIPLAQGRLQTAQLALLDKEGKTQARARFHILTPDLGHRIAIAQLQGLRGYDKAFAQLQADLLGAGAVPYADRHPLIALLPEHAPYVAKPDLELEADATVFDTANAIIAAYLPVARQNEQGVVDDIDVEFLHDYRIALRKIRSVVSLFKGVYSDKQTERLKQRFSDLMAPTGRLRDLDVYLLERDFFFDLVPQSLHGGLERMFDMFAAERTVAHQKLAKHLKSKGYATEITKLVSLFEAPKRLHRGPDADSQAHDFASALIWKRYRKICKIAEAIDDQTEDEEVHELRIHCKKLRYLMEFFAPAFPAEEFKSLIKPLKKLQDNLGLFNDYSVQQDSLRAFLDGLGTDDHAGNMQLAQSVGALIAVLHQRQLGERQKVVESFQSFNSPETQQTFRDLFHGGEG</sequence>